<dbReference type="GO" id="GO:0004252">
    <property type="term" value="F:serine-type endopeptidase activity"/>
    <property type="evidence" value="ECO:0007669"/>
    <property type="project" value="InterPro"/>
</dbReference>
<name>A0A9Q4DL84_BACSC</name>
<dbReference type="Proteomes" id="UP001070352">
    <property type="component" value="Unassembled WGS sequence"/>
</dbReference>
<dbReference type="Gene3D" id="3.40.50.200">
    <property type="entry name" value="Peptidase S8/S53 domain"/>
    <property type="match status" value="1"/>
</dbReference>
<evidence type="ECO:0000313" key="3">
    <source>
        <dbReference type="EMBL" id="MCY8119393.1"/>
    </source>
</evidence>
<dbReference type="InterPro" id="IPR036852">
    <property type="entry name" value="Peptidase_S8/S53_dom_sf"/>
</dbReference>
<protein>
    <submittedName>
        <fullName evidence="3">S8 family serine peptidase</fullName>
    </submittedName>
</protein>
<dbReference type="PROSITE" id="PS51892">
    <property type="entry name" value="SUBTILASE"/>
    <property type="match status" value="1"/>
</dbReference>
<dbReference type="GO" id="GO:0006508">
    <property type="term" value="P:proteolysis"/>
    <property type="evidence" value="ECO:0007669"/>
    <property type="project" value="InterPro"/>
</dbReference>
<accession>A0A9Q4DL84</accession>
<evidence type="ECO:0000313" key="4">
    <source>
        <dbReference type="Proteomes" id="UP001070352"/>
    </source>
</evidence>
<gene>
    <name evidence="3" type="ORF">MOC45_02035</name>
</gene>
<feature type="non-terminal residue" evidence="3">
    <location>
        <position position="1"/>
    </location>
</feature>
<evidence type="ECO:0000259" key="2">
    <source>
        <dbReference type="Pfam" id="PF00082"/>
    </source>
</evidence>
<evidence type="ECO:0000256" key="1">
    <source>
        <dbReference type="PROSITE-ProRule" id="PRU01240"/>
    </source>
</evidence>
<comment type="similarity">
    <text evidence="1">Belongs to the peptidase S8 family.</text>
</comment>
<comment type="caution">
    <text evidence="1">Lacks conserved residue(s) required for the propagation of feature annotation.</text>
</comment>
<feature type="domain" description="Peptidase S8/S53" evidence="2">
    <location>
        <begin position="1"/>
        <end position="42"/>
    </location>
</feature>
<reference evidence="3" key="1">
    <citation type="submission" date="2022-02" db="EMBL/GenBank/DDBJ databases">
        <title>Crop Bioprotection Bacillus Genome Sequencing.</title>
        <authorList>
            <person name="Dunlap C."/>
        </authorList>
    </citation>
    <scope>NUCLEOTIDE SEQUENCE</scope>
    <source>
        <strain evidence="3">M18B4</strain>
    </source>
</reference>
<dbReference type="EMBL" id="JALANJ010000003">
    <property type="protein sequence ID" value="MCY8119393.1"/>
    <property type="molecule type" value="Genomic_DNA"/>
</dbReference>
<sequence>PHVAGAAALILSKHPTWTNAQVRDRLESTTTYLGNSFYYGKGLINVQAAAQ</sequence>
<dbReference type="SMR" id="A0A9Q4DL84"/>
<dbReference type="Pfam" id="PF00082">
    <property type="entry name" value="Peptidase_S8"/>
    <property type="match status" value="1"/>
</dbReference>
<proteinExistence type="inferred from homology"/>
<dbReference type="AlphaFoldDB" id="A0A9Q4DL84"/>
<dbReference type="InterPro" id="IPR000209">
    <property type="entry name" value="Peptidase_S8/S53_dom"/>
</dbReference>
<organism evidence="3 4">
    <name type="scientific">Bacillus spizizenii</name>
    <name type="common">Bacillus subtilis subsp. spizizenii</name>
    <dbReference type="NCBI Taxonomy" id="96241"/>
    <lineage>
        <taxon>Bacteria</taxon>
        <taxon>Bacillati</taxon>
        <taxon>Bacillota</taxon>
        <taxon>Bacilli</taxon>
        <taxon>Bacillales</taxon>
        <taxon>Bacillaceae</taxon>
        <taxon>Bacillus</taxon>
    </lineage>
</organism>
<comment type="caution">
    <text evidence="3">The sequence shown here is derived from an EMBL/GenBank/DDBJ whole genome shotgun (WGS) entry which is preliminary data.</text>
</comment>
<dbReference type="SUPFAM" id="SSF52743">
    <property type="entry name" value="Subtilisin-like"/>
    <property type="match status" value="1"/>
</dbReference>